<dbReference type="PANTHER" id="PTHR34754">
    <property type="entry name" value="COILED-COIL DOMAIN-CONTAINING PROTEIN 60"/>
    <property type="match status" value="1"/>
</dbReference>
<accession>A0A8C2RFY5</accession>
<organism evidence="2">
    <name type="scientific">Capra hircus</name>
    <name type="common">Goat</name>
    <dbReference type="NCBI Taxonomy" id="9925"/>
    <lineage>
        <taxon>Eukaryota</taxon>
        <taxon>Metazoa</taxon>
        <taxon>Chordata</taxon>
        <taxon>Craniata</taxon>
        <taxon>Vertebrata</taxon>
        <taxon>Euteleostomi</taxon>
        <taxon>Mammalia</taxon>
        <taxon>Eutheria</taxon>
        <taxon>Laurasiatheria</taxon>
        <taxon>Artiodactyla</taxon>
        <taxon>Ruminantia</taxon>
        <taxon>Pecora</taxon>
        <taxon>Bovidae</taxon>
        <taxon>Caprinae</taxon>
        <taxon>Capra</taxon>
    </lineage>
</organism>
<reference evidence="2" key="2">
    <citation type="submission" date="2025-08" db="UniProtKB">
        <authorList>
            <consortium name="Ensembl"/>
        </authorList>
    </citation>
    <scope>IDENTIFICATION</scope>
</reference>
<evidence type="ECO:0000313" key="2">
    <source>
        <dbReference type="Ensembl" id="ENSCHIP00010028276.1"/>
    </source>
</evidence>
<sequence length="395" mass="44661">MTSLCGRFPQTQNISHGVWKESKRIYIQSQGFALFLPSLPAPLLPSFFLNLISFLQTKKFKIPVARPTTRKPSRRGSTLSLSRTSGGSSPQSSMISVIPGSDEPPSVIIQATGSKDIEDNESSSTKPEEEPLHISLQKLLEMVREDARRTITLENEMQRQAPSILSVLRQNKSDSAYKDMQTTRKSSDRSSSTSGDSHSQVLQKKLKRYTRRQEERGIQKFHSFNLVSNFQKDIAKMRHQVSAVKADAEEIADHWYFDLLSRLPEDLKNFRPVKKILAKLQKFGENLDLRIRPHVLLKVLQELRAWELCSPDIAVAIEVTSTSFPLITPQTHSFWPLNIQALLKFLKFFKRHKSLHGTHHPIEEALSCDLGCSTPGDIIFCVNDAPGKRGVFGET</sequence>
<feature type="compositionally biased region" description="Basic and acidic residues" evidence="1">
    <location>
        <begin position="171"/>
        <end position="188"/>
    </location>
</feature>
<feature type="compositionally biased region" description="Low complexity" evidence="1">
    <location>
        <begin position="75"/>
        <end position="93"/>
    </location>
</feature>
<dbReference type="Pfam" id="PF15769">
    <property type="entry name" value="DUF4698"/>
    <property type="match status" value="1"/>
</dbReference>
<dbReference type="AlphaFoldDB" id="A0A8C2RFY5"/>
<feature type="compositionally biased region" description="Low complexity" evidence="1">
    <location>
        <begin position="189"/>
        <end position="199"/>
    </location>
</feature>
<dbReference type="InterPro" id="IPR031526">
    <property type="entry name" value="DUF4698"/>
</dbReference>
<feature type="region of interest" description="Disordered" evidence="1">
    <location>
        <begin position="162"/>
        <end position="208"/>
    </location>
</feature>
<name>A0A8C2RFY5_CAPHI</name>
<reference evidence="2" key="1">
    <citation type="submission" date="2019-03" db="EMBL/GenBank/DDBJ databases">
        <title>Genome sequencing and reference-guided assembly of Black Bengal Goat (Capra hircus).</title>
        <authorList>
            <person name="Siddiki A.Z."/>
            <person name="Baten A."/>
            <person name="Billah M."/>
            <person name="Alam M.A.U."/>
            <person name="Shawrob K.S.M."/>
            <person name="Saha S."/>
            <person name="Chowdhury M."/>
            <person name="Rahman A.H."/>
            <person name="Stear M."/>
            <person name="Miah G."/>
            <person name="Das G.B."/>
            <person name="Hossain M.M."/>
            <person name="Kumkum M."/>
            <person name="Islam M.S."/>
            <person name="Mollah A.M."/>
            <person name="Ahsan A."/>
            <person name="Tusar F."/>
            <person name="Khan M.K.I."/>
        </authorList>
    </citation>
    <scope>NUCLEOTIDE SEQUENCE [LARGE SCALE GENOMIC DNA]</scope>
</reference>
<dbReference type="PANTHER" id="PTHR34754:SF1">
    <property type="entry name" value="COILED-COIL DOMAIN-CONTAINING PROTEIN 60"/>
    <property type="match status" value="1"/>
</dbReference>
<feature type="region of interest" description="Disordered" evidence="1">
    <location>
        <begin position="65"/>
        <end position="134"/>
    </location>
</feature>
<evidence type="ECO:0000256" key="1">
    <source>
        <dbReference type="SAM" id="MobiDB-lite"/>
    </source>
</evidence>
<protein>
    <submittedName>
        <fullName evidence="2">Uncharacterized protein</fullName>
    </submittedName>
</protein>
<dbReference type="Ensembl" id="ENSCHIT00010039886.1">
    <property type="protein sequence ID" value="ENSCHIP00010028276.1"/>
    <property type="gene ID" value="ENSCHIG00010021002.1"/>
</dbReference>
<proteinExistence type="predicted"/>